<dbReference type="Proteomes" id="UP000183995">
    <property type="component" value="Unassembled WGS sequence"/>
</dbReference>
<keyword evidence="2" id="KW-1185">Reference proteome</keyword>
<dbReference type="EMBL" id="FQXV01000018">
    <property type="protein sequence ID" value="SHI22542.1"/>
    <property type="molecule type" value="Genomic_DNA"/>
</dbReference>
<dbReference type="STRING" id="1123282.SAMN02745823_03590"/>
<dbReference type="RefSeq" id="WP_159435462.1">
    <property type="nucleotide sequence ID" value="NZ_FQXV01000018.1"/>
</dbReference>
<dbReference type="AlphaFoldDB" id="A0A1M5ZEH2"/>
<gene>
    <name evidence="1" type="ORF">SAMN02745823_03590</name>
</gene>
<reference evidence="1 2" key="1">
    <citation type="submission" date="2016-11" db="EMBL/GenBank/DDBJ databases">
        <authorList>
            <person name="Jaros S."/>
            <person name="Januszkiewicz K."/>
            <person name="Wedrychowicz H."/>
        </authorList>
    </citation>
    <scope>NUCLEOTIDE SEQUENCE [LARGE SCALE GENOMIC DNA]</scope>
    <source>
        <strain evidence="1 2">DSM 10068</strain>
    </source>
</reference>
<name>A0A1M5ZEH2_9FIRM</name>
<protein>
    <submittedName>
        <fullName evidence="1">Uncharacterized protein</fullName>
    </submittedName>
</protein>
<accession>A0A1M5ZEH2</accession>
<proteinExistence type="predicted"/>
<sequence length="52" mass="5827">MADFKNDPQATGFRYSDLTDEDLKTLSDAEQKISRNNSSNRVLIAYDNVSAT</sequence>
<organism evidence="1 2">
    <name type="scientific">Sporobacter termitidis DSM 10068</name>
    <dbReference type="NCBI Taxonomy" id="1123282"/>
    <lineage>
        <taxon>Bacteria</taxon>
        <taxon>Bacillati</taxon>
        <taxon>Bacillota</taxon>
        <taxon>Clostridia</taxon>
        <taxon>Eubacteriales</taxon>
        <taxon>Oscillospiraceae</taxon>
        <taxon>Sporobacter</taxon>
    </lineage>
</organism>
<evidence type="ECO:0000313" key="1">
    <source>
        <dbReference type="EMBL" id="SHI22542.1"/>
    </source>
</evidence>
<evidence type="ECO:0000313" key="2">
    <source>
        <dbReference type="Proteomes" id="UP000183995"/>
    </source>
</evidence>